<comment type="caution">
    <text evidence="1">The sequence shown here is derived from an EMBL/GenBank/DDBJ whole genome shotgun (WGS) entry which is preliminary data.</text>
</comment>
<protein>
    <submittedName>
        <fullName evidence="1">Uncharacterized protein</fullName>
    </submittedName>
</protein>
<proteinExistence type="predicted"/>
<dbReference type="Proteomes" id="UP000078431">
    <property type="component" value="Unassembled WGS sequence"/>
</dbReference>
<organism evidence="1 2">
    <name type="scientific">Obesumbacterium proteus ATCC 12841</name>
    <dbReference type="NCBI Taxonomy" id="1354268"/>
    <lineage>
        <taxon>Bacteria</taxon>
        <taxon>Pseudomonadati</taxon>
        <taxon>Pseudomonadota</taxon>
        <taxon>Gammaproteobacteria</taxon>
        <taxon>Enterobacterales</taxon>
        <taxon>Hafniaceae</taxon>
        <taxon>Obesumbacterium</taxon>
    </lineage>
</organism>
<evidence type="ECO:0000313" key="2">
    <source>
        <dbReference type="Proteomes" id="UP000078431"/>
    </source>
</evidence>
<dbReference type="RefSeq" id="WP_156088321.1">
    <property type="nucleotide sequence ID" value="NZ_LXEX01000038.1"/>
</dbReference>
<accession>A0AA91EIX3</accession>
<reference evidence="1 2" key="1">
    <citation type="submission" date="2016-04" db="EMBL/GenBank/DDBJ databases">
        <title>ATOL: Assembling a taxonomically balanced genome-scale reconstruction of the evolutionary history of the Enterobacteriaceae.</title>
        <authorList>
            <person name="Plunkett G.III."/>
            <person name="Neeno-Eckwall E.C."/>
            <person name="Glasner J.D."/>
            <person name="Perna N.T."/>
        </authorList>
    </citation>
    <scope>NUCLEOTIDE SEQUENCE [LARGE SCALE GENOMIC DNA]</scope>
    <source>
        <strain evidence="1 2">ATCC 12841</strain>
    </source>
</reference>
<name>A0AA91EIX3_9GAMM</name>
<gene>
    <name evidence="1" type="ORF">M993_02733</name>
</gene>
<dbReference type="EMBL" id="LXEX01000038">
    <property type="protein sequence ID" value="OAT58611.1"/>
    <property type="molecule type" value="Genomic_DNA"/>
</dbReference>
<sequence>MRDFVISTGNYCCSYTLAESEGDKTVGLVVRRDDKSGNVTILSQLDEHGVALVDSLVTELRASQCQTVVIPSIWKHYSCSKVAEIYERAMDEAGVKWRSVDDKPAITKRSQNNGDH</sequence>
<keyword evidence="2" id="KW-1185">Reference proteome</keyword>
<dbReference type="AlphaFoldDB" id="A0AA91EIX3"/>
<evidence type="ECO:0000313" key="1">
    <source>
        <dbReference type="EMBL" id="OAT58611.1"/>
    </source>
</evidence>